<dbReference type="PANTHER" id="PTHR12732">
    <property type="entry name" value="UNCHARACTERIZED PROTEASOME COMPONENT REGION PCI-CONTAINING"/>
    <property type="match status" value="1"/>
</dbReference>
<evidence type="ECO:0000259" key="3">
    <source>
        <dbReference type="PROSITE" id="PS50250"/>
    </source>
</evidence>
<dbReference type="PROSITE" id="PS50250">
    <property type="entry name" value="PCI"/>
    <property type="match status" value="1"/>
</dbReference>
<protein>
    <recommendedName>
        <fullName evidence="2">Protein CSN12 homolog</fullName>
    </recommendedName>
</protein>
<feature type="domain" description="PCI" evidence="3">
    <location>
        <begin position="267"/>
        <end position="478"/>
    </location>
</feature>
<dbReference type="AlphaFoldDB" id="A0AA37L4H4"/>
<dbReference type="EMBL" id="BQXU01000003">
    <property type="protein sequence ID" value="GKT41831.1"/>
    <property type="molecule type" value="Genomic_DNA"/>
</dbReference>
<evidence type="ECO:0000256" key="1">
    <source>
        <dbReference type="ARBA" id="ARBA00025771"/>
    </source>
</evidence>
<comment type="similarity">
    <text evidence="1">Belongs to the CSN12 family.</text>
</comment>
<evidence type="ECO:0000256" key="2">
    <source>
        <dbReference type="ARBA" id="ARBA00073854"/>
    </source>
</evidence>
<gene>
    <name evidence="4" type="ORF">ColSpa_02012</name>
</gene>
<reference evidence="4 5" key="1">
    <citation type="submission" date="2022-03" db="EMBL/GenBank/DDBJ databases">
        <title>Genome data of Colletotrichum spp.</title>
        <authorList>
            <person name="Utami Y.D."/>
            <person name="Hiruma K."/>
        </authorList>
    </citation>
    <scope>NUCLEOTIDE SEQUENCE [LARGE SCALE GENOMIC DNA]</scope>
    <source>
        <strain evidence="4 5">MAFF 239500</strain>
    </source>
</reference>
<dbReference type="RefSeq" id="XP_049124181.1">
    <property type="nucleotide sequence ID" value="XM_049268224.1"/>
</dbReference>
<evidence type="ECO:0000313" key="5">
    <source>
        <dbReference type="Proteomes" id="UP001055115"/>
    </source>
</evidence>
<dbReference type="GO" id="GO:0003690">
    <property type="term" value="F:double-stranded DNA binding"/>
    <property type="evidence" value="ECO:0007669"/>
    <property type="project" value="InterPro"/>
</dbReference>
<comment type="caution">
    <text evidence="4">The sequence shown here is derived from an EMBL/GenBank/DDBJ whole genome shotgun (WGS) entry which is preliminary data.</text>
</comment>
<dbReference type="Gene3D" id="1.10.10.10">
    <property type="entry name" value="Winged helix-like DNA-binding domain superfamily/Winged helix DNA-binding domain"/>
    <property type="match status" value="1"/>
</dbReference>
<evidence type="ECO:0000313" key="4">
    <source>
        <dbReference type="EMBL" id="GKT41831.1"/>
    </source>
</evidence>
<sequence>MEGLFEEFRNAYKARSGYSLAQTLQPFSPANKPGRLRSIYLSTNIQEVKADVKYMLQGRGSGSKKFKLDHEEANGWIEVYTAYWKAIGEILKVEGDSSTGGRSSSWTKVYETWKEFTTALIRGYTNYGFEAWTIPCLYTAGKHLRLFAISSDEERNTTDAAANAMELGDDFDPDLEKQKQLRDCEQQLKRIFTLCLSDRAPLEDSRKWAIYFVINLLFKTYFKLNSASLSRTILKALSTNRGDMPPLEAFPKSQRVTFKFYEGVLFFLEENYVEVGSLRDRNLSSIHLTCNRPRSISLRHGPSVIRTPRAIKSESSQIFLRILTYLIPCHLLTTHTLPSSKLLEPFPRLQKLFLPLSRCIRTGDLRNFDLALQEGEEEFVRRRIYLTLERGRDIALRNLLRKVFIAGGFEEAKDPGAAPVRRTRVPVAEFAAAISIGSQESVDPDEVECLLANMIYKNLMKGYIARERGIVVLSKNGAFPGTGV</sequence>
<name>A0AA37L4H4_9PEZI</name>
<proteinExistence type="inferred from homology"/>
<keyword evidence="5" id="KW-1185">Reference proteome</keyword>
<dbReference type="Pfam" id="PF01399">
    <property type="entry name" value="PCI"/>
    <property type="match status" value="1"/>
</dbReference>
<dbReference type="InterPro" id="IPR000717">
    <property type="entry name" value="PCI_dom"/>
</dbReference>
<dbReference type="PANTHER" id="PTHR12732:SF0">
    <property type="entry name" value="PCI DOMAIN-CONTAINING PROTEIN 2"/>
    <property type="match status" value="1"/>
</dbReference>
<dbReference type="InterPro" id="IPR045114">
    <property type="entry name" value="Csn12-like"/>
</dbReference>
<dbReference type="GeneID" id="73322814"/>
<dbReference type="Proteomes" id="UP001055115">
    <property type="component" value="Unassembled WGS sequence"/>
</dbReference>
<accession>A0AA37L4H4</accession>
<dbReference type="InterPro" id="IPR036388">
    <property type="entry name" value="WH-like_DNA-bd_sf"/>
</dbReference>
<dbReference type="FunFam" id="1.10.10.10:FF:000366">
    <property type="entry name" value="COP9 signalosome complex subunit"/>
    <property type="match status" value="1"/>
</dbReference>
<dbReference type="GO" id="GO:0003723">
    <property type="term" value="F:RNA binding"/>
    <property type="evidence" value="ECO:0007669"/>
    <property type="project" value="InterPro"/>
</dbReference>
<dbReference type="SMART" id="SM00753">
    <property type="entry name" value="PAM"/>
    <property type="match status" value="1"/>
</dbReference>
<organism evidence="4 5">
    <name type="scientific">Colletotrichum spaethianum</name>
    <dbReference type="NCBI Taxonomy" id="700344"/>
    <lineage>
        <taxon>Eukaryota</taxon>
        <taxon>Fungi</taxon>
        <taxon>Dikarya</taxon>
        <taxon>Ascomycota</taxon>
        <taxon>Pezizomycotina</taxon>
        <taxon>Sordariomycetes</taxon>
        <taxon>Hypocreomycetidae</taxon>
        <taxon>Glomerellales</taxon>
        <taxon>Glomerellaceae</taxon>
        <taxon>Colletotrichum</taxon>
        <taxon>Colletotrichum spaethianum species complex</taxon>
    </lineage>
</organism>